<dbReference type="SUPFAM" id="SSF46689">
    <property type="entry name" value="Homeodomain-like"/>
    <property type="match status" value="1"/>
</dbReference>
<dbReference type="Gene3D" id="1.10.10.60">
    <property type="entry name" value="Homeodomain-like"/>
    <property type="match status" value="1"/>
</dbReference>
<dbReference type="GO" id="GO:0015074">
    <property type="term" value="P:DNA integration"/>
    <property type="evidence" value="ECO:0007669"/>
    <property type="project" value="UniProtKB-KW"/>
</dbReference>
<dbReference type="SUPFAM" id="SSF53041">
    <property type="entry name" value="Resolvase-like"/>
    <property type="match status" value="1"/>
</dbReference>
<dbReference type="PANTHER" id="PTHR30461">
    <property type="entry name" value="DNA-INVERTASE FROM LAMBDOID PROPHAGE"/>
    <property type="match status" value="1"/>
</dbReference>
<comment type="caution">
    <text evidence="9">The sequence shown here is derived from an EMBL/GenBank/DDBJ whole genome shotgun (WGS) entry which is preliminary data.</text>
</comment>
<dbReference type="RefSeq" id="WP_086632236.1">
    <property type="nucleotide sequence ID" value="NZ_JOPB01000006.1"/>
</dbReference>
<dbReference type="PANTHER" id="PTHR30461:SF2">
    <property type="entry name" value="SERINE RECOMBINASE PINE-RELATED"/>
    <property type="match status" value="1"/>
</dbReference>
<evidence type="ECO:0000259" key="8">
    <source>
        <dbReference type="PROSITE" id="PS51736"/>
    </source>
</evidence>
<organism evidence="9 10">
    <name type="scientific">Commensalibacter intestini</name>
    <dbReference type="NCBI Taxonomy" id="479936"/>
    <lineage>
        <taxon>Bacteria</taxon>
        <taxon>Pseudomonadati</taxon>
        <taxon>Pseudomonadota</taxon>
        <taxon>Alphaproteobacteria</taxon>
        <taxon>Acetobacterales</taxon>
        <taxon>Acetobacteraceae</taxon>
    </lineage>
</organism>
<dbReference type="GO" id="GO:0003677">
    <property type="term" value="F:DNA binding"/>
    <property type="evidence" value="ECO:0007669"/>
    <property type="project" value="UniProtKB-KW"/>
</dbReference>
<proteinExistence type="inferred from homology"/>
<dbReference type="AlphaFoldDB" id="A0A251ZV13"/>
<dbReference type="GO" id="GO:0000150">
    <property type="term" value="F:DNA strand exchange activity"/>
    <property type="evidence" value="ECO:0007669"/>
    <property type="project" value="UniProtKB-KW"/>
</dbReference>
<evidence type="ECO:0000256" key="1">
    <source>
        <dbReference type="ARBA" id="ARBA00009913"/>
    </source>
</evidence>
<keyword evidence="4" id="KW-0238">DNA-binding</keyword>
<evidence type="ECO:0000256" key="4">
    <source>
        <dbReference type="ARBA" id="ARBA00023125"/>
    </source>
</evidence>
<protein>
    <submittedName>
        <fullName evidence="9">Invertase</fullName>
    </submittedName>
</protein>
<dbReference type="EMBL" id="JOPB01000006">
    <property type="protein sequence ID" value="OUI78503.1"/>
    <property type="molecule type" value="Genomic_DNA"/>
</dbReference>
<keyword evidence="3" id="KW-0230">DNA invertase</keyword>
<accession>A0A251ZV13</accession>
<comment type="similarity">
    <text evidence="1">Belongs to the site-specific recombinase resolvase family.</text>
</comment>
<dbReference type="SMART" id="SM00857">
    <property type="entry name" value="Resolvase"/>
    <property type="match status" value="1"/>
</dbReference>
<keyword evidence="2" id="KW-0229">DNA integration</keyword>
<evidence type="ECO:0000256" key="7">
    <source>
        <dbReference type="PROSITE-ProRule" id="PRU10137"/>
    </source>
</evidence>
<keyword evidence="5" id="KW-0233">DNA recombination</keyword>
<dbReference type="Proteomes" id="UP000194946">
    <property type="component" value="Unassembled WGS sequence"/>
</dbReference>
<evidence type="ECO:0000256" key="2">
    <source>
        <dbReference type="ARBA" id="ARBA00022908"/>
    </source>
</evidence>
<evidence type="ECO:0000313" key="10">
    <source>
        <dbReference type="Proteomes" id="UP000194946"/>
    </source>
</evidence>
<reference evidence="10" key="1">
    <citation type="submission" date="2014-06" db="EMBL/GenBank/DDBJ databases">
        <authorList>
            <person name="Winans N.J."/>
            <person name="Newell P.D."/>
            <person name="Douglas A.E."/>
        </authorList>
    </citation>
    <scope>NUCLEOTIDE SEQUENCE [LARGE SCALE GENOMIC DNA]</scope>
    <source>
        <strain evidence="10">DmL_052</strain>
    </source>
</reference>
<dbReference type="PROSITE" id="PS00398">
    <property type="entry name" value="RECOMBINASES_2"/>
    <property type="match status" value="1"/>
</dbReference>
<evidence type="ECO:0000256" key="6">
    <source>
        <dbReference type="PIRSR" id="PIRSR606118-50"/>
    </source>
</evidence>
<dbReference type="PROSITE" id="PS00397">
    <property type="entry name" value="RECOMBINASES_1"/>
    <property type="match status" value="1"/>
</dbReference>
<dbReference type="InterPro" id="IPR036162">
    <property type="entry name" value="Resolvase-like_N_sf"/>
</dbReference>
<feature type="active site" description="O-(5'-phospho-DNA)-serine intermediate" evidence="6 7">
    <location>
        <position position="10"/>
    </location>
</feature>
<evidence type="ECO:0000256" key="5">
    <source>
        <dbReference type="ARBA" id="ARBA00023172"/>
    </source>
</evidence>
<evidence type="ECO:0000313" key="9">
    <source>
        <dbReference type="EMBL" id="OUI78503.1"/>
    </source>
</evidence>
<dbReference type="InterPro" id="IPR009057">
    <property type="entry name" value="Homeodomain-like_sf"/>
</dbReference>
<keyword evidence="10" id="KW-1185">Reference proteome</keyword>
<dbReference type="Gene3D" id="3.40.50.1390">
    <property type="entry name" value="Resolvase, N-terminal catalytic domain"/>
    <property type="match status" value="1"/>
</dbReference>
<dbReference type="PROSITE" id="PS51736">
    <property type="entry name" value="RECOMBINASES_3"/>
    <property type="match status" value="1"/>
</dbReference>
<gene>
    <name evidence="9" type="ORF">HK18_08280</name>
</gene>
<sequence length="187" mass="20927">MVNIGYARVSTLDQDTSLQINALQQFGCEKIYEDKASGAKTDRPELLKAISYLREGDVLVVWKLDRLGRSMKHLIQIINDLEDHKIGFKSLTENIDTTTPGGKLVFHLFGALAQFERDLIKERTNAGLKAARDQGRIGGGPISMTDEKLKKAKEHLKNGLNVREAAARIKVSKTTLYKALNIKKSYE</sequence>
<evidence type="ECO:0000256" key="3">
    <source>
        <dbReference type="ARBA" id="ARBA00023100"/>
    </source>
</evidence>
<dbReference type="InterPro" id="IPR006119">
    <property type="entry name" value="Resolv_N"/>
</dbReference>
<dbReference type="Pfam" id="PF00239">
    <property type="entry name" value="Resolvase"/>
    <property type="match status" value="1"/>
</dbReference>
<feature type="domain" description="Resolvase/invertase-type recombinase catalytic" evidence="8">
    <location>
        <begin position="2"/>
        <end position="135"/>
    </location>
</feature>
<name>A0A251ZV13_9PROT</name>
<dbReference type="InterPro" id="IPR006118">
    <property type="entry name" value="Recombinase_CS"/>
</dbReference>
<dbReference type="InterPro" id="IPR050639">
    <property type="entry name" value="SSR_resolvase"/>
</dbReference>
<dbReference type="FunFam" id="3.40.50.1390:FF:000001">
    <property type="entry name" value="DNA recombinase"/>
    <property type="match status" value="1"/>
</dbReference>
<dbReference type="CDD" id="cd03768">
    <property type="entry name" value="SR_ResInv"/>
    <property type="match status" value="1"/>
</dbReference>